<comment type="caution">
    <text evidence="1">The sequence shown here is derived from an EMBL/GenBank/DDBJ whole genome shotgun (WGS) entry which is preliminary data.</text>
</comment>
<proteinExistence type="predicted"/>
<evidence type="ECO:0000313" key="1">
    <source>
        <dbReference type="EMBL" id="KAI3354479.1"/>
    </source>
</evidence>
<protein>
    <submittedName>
        <fullName evidence="1">Uncharacterized protein</fullName>
    </submittedName>
</protein>
<keyword evidence="2" id="KW-1185">Reference proteome</keyword>
<evidence type="ECO:0000313" key="2">
    <source>
        <dbReference type="Proteomes" id="UP000831701"/>
    </source>
</evidence>
<organism evidence="1 2">
    <name type="scientific">Scortum barcoo</name>
    <name type="common">barcoo grunter</name>
    <dbReference type="NCBI Taxonomy" id="214431"/>
    <lineage>
        <taxon>Eukaryota</taxon>
        <taxon>Metazoa</taxon>
        <taxon>Chordata</taxon>
        <taxon>Craniata</taxon>
        <taxon>Vertebrata</taxon>
        <taxon>Euteleostomi</taxon>
        <taxon>Actinopterygii</taxon>
        <taxon>Neopterygii</taxon>
        <taxon>Teleostei</taxon>
        <taxon>Neoteleostei</taxon>
        <taxon>Acanthomorphata</taxon>
        <taxon>Eupercaria</taxon>
        <taxon>Centrarchiformes</taxon>
        <taxon>Terapontoidei</taxon>
        <taxon>Terapontidae</taxon>
        <taxon>Scortum</taxon>
    </lineage>
</organism>
<dbReference type="Proteomes" id="UP000831701">
    <property type="component" value="Chromosome 22"/>
</dbReference>
<name>A0ACB8VG47_9TELE</name>
<dbReference type="EMBL" id="CM041552">
    <property type="protein sequence ID" value="KAI3354479.1"/>
    <property type="molecule type" value="Genomic_DNA"/>
</dbReference>
<reference evidence="1" key="1">
    <citation type="submission" date="2022-04" db="EMBL/GenBank/DDBJ databases">
        <title>Jade perch genome.</title>
        <authorList>
            <person name="Chao B."/>
        </authorList>
    </citation>
    <scope>NUCLEOTIDE SEQUENCE</scope>
    <source>
        <strain evidence="1">CB-2022</strain>
    </source>
</reference>
<accession>A0ACB8VG47</accession>
<sequence length="445" mass="50344">MGDHECLSGPEPMPSQVVVLLVGEEQSGKSSAGNTILGKAVFHKKTTRSSRETGTIFGIQQVTVVDTPGWLSHSTTPSRVSKEICRGLTLCHPEPHVILLVLHTTSTFSQENWRAMEAQLRLLETPIWQRAMVLFTHGDKLGLPIQEHISRQGRTLGWLLERCQYRYQVMTNESGAPAAQVTELFEKIHKMMETNRRPMEIQHRMYIQLRRDMSMREERRRQGRQVKTEMTAMYDDHDGTSNARTYTVSEWPHMLRGVPAGRVSFKPALALILLGRRKSGKSSAGNMILDREEFQVNIKTTRCSVGQGTVSGRTVTVVDTPGWSLFGLANPEEVRKEISRSSSLCPSRSKVLFLLAVPVGPFKEKDRRAVETYLSILGTDVWGSMVVLFTYGQELRGRTVEKHLKAKGEPLQWVLDRCGRRHHVFDTNTGDNIQVNKLMEIVEQL</sequence>
<gene>
    <name evidence="1" type="ORF">L3Q82_018991</name>
</gene>